<keyword evidence="2" id="KW-1185">Reference proteome</keyword>
<comment type="caution">
    <text evidence="1">The sequence shown here is derived from an EMBL/GenBank/DDBJ whole genome shotgun (WGS) entry which is preliminary data.</text>
</comment>
<evidence type="ECO:0000313" key="1">
    <source>
        <dbReference type="EMBL" id="TQD26115.1"/>
    </source>
</evidence>
<accession>A0A7Z8KPK8</accession>
<name>A0A7Z8KPK8_9EURY</name>
<dbReference type="AlphaFoldDB" id="A0A7Z8KPK8"/>
<proteinExistence type="predicted"/>
<dbReference type="Gene3D" id="3.100.10.20">
    <property type="entry name" value="CRISPR-associated endonuclease Cas1, N-terminal domain"/>
    <property type="match status" value="1"/>
</dbReference>
<dbReference type="EMBL" id="VIAQ01000012">
    <property type="protein sequence ID" value="TQD26115.1"/>
    <property type="molecule type" value="Genomic_DNA"/>
</dbReference>
<gene>
    <name evidence="1" type="ORF">FKV42_04960</name>
</gene>
<reference evidence="1 2" key="1">
    <citation type="submission" date="2019-06" db="EMBL/GenBank/DDBJ databases">
        <title>Draft genome sequence of Methanolobus vulcani B1d.</title>
        <authorList>
            <person name="Creighbaum A.J."/>
            <person name="Ticak T."/>
            <person name="Hariraju D."/>
            <person name="Arivett B.A."/>
            <person name="Ferguson D.J.Jr."/>
        </authorList>
    </citation>
    <scope>NUCLEOTIDE SEQUENCE [LARGE SCALE GENOMIC DNA]</scope>
    <source>
        <strain evidence="1 2">B1d</strain>
    </source>
</reference>
<dbReference type="Proteomes" id="UP000319335">
    <property type="component" value="Unassembled WGS sequence"/>
</dbReference>
<protein>
    <submittedName>
        <fullName evidence="1">Uncharacterized protein</fullName>
    </submittedName>
</protein>
<dbReference type="InterPro" id="IPR042211">
    <property type="entry name" value="CRISPR-assoc_Cas1_N"/>
</dbReference>
<organism evidence="1 2">
    <name type="scientific">Methanolobus vulcani</name>
    <dbReference type="NCBI Taxonomy" id="38026"/>
    <lineage>
        <taxon>Archaea</taxon>
        <taxon>Methanobacteriati</taxon>
        <taxon>Methanobacteriota</taxon>
        <taxon>Stenosarchaea group</taxon>
        <taxon>Methanomicrobia</taxon>
        <taxon>Methanosarcinales</taxon>
        <taxon>Methanosarcinaceae</taxon>
        <taxon>Methanolobus</taxon>
    </lineage>
</organism>
<sequence>MDIGHIIVYGRNGNLTLDAVRWLIKHNVQVTFLDWNSKLLST</sequence>
<evidence type="ECO:0000313" key="2">
    <source>
        <dbReference type="Proteomes" id="UP000319335"/>
    </source>
</evidence>